<evidence type="ECO:0000256" key="2">
    <source>
        <dbReference type="ARBA" id="ARBA00012438"/>
    </source>
</evidence>
<dbReference type="CDD" id="cd00075">
    <property type="entry name" value="HATPase"/>
    <property type="match status" value="1"/>
</dbReference>
<keyword evidence="6" id="KW-1133">Transmembrane helix</keyword>
<dbReference type="RefSeq" id="WP_272742677.1">
    <property type="nucleotide sequence ID" value="NZ_JAQQKW010000015.1"/>
</dbReference>
<dbReference type="InterPro" id="IPR052162">
    <property type="entry name" value="Sensor_kinase/Photoreceptor"/>
</dbReference>
<keyword evidence="10" id="KW-0067">ATP-binding</keyword>
<dbReference type="PROSITE" id="PS50109">
    <property type="entry name" value="HIS_KIN"/>
    <property type="match status" value="1"/>
</dbReference>
<dbReference type="Gene3D" id="1.10.287.130">
    <property type="match status" value="1"/>
</dbReference>
<dbReference type="InterPro" id="IPR005467">
    <property type="entry name" value="His_kinase_dom"/>
</dbReference>
<evidence type="ECO:0000256" key="1">
    <source>
        <dbReference type="ARBA" id="ARBA00000085"/>
    </source>
</evidence>
<protein>
    <recommendedName>
        <fullName evidence="2">histidine kinase</fullName>
        <ecNumber evidence="2">2.7.13.3</ecNumber>
    </recommendedName>
</protein>
<dbReference type="SUPFAM" id="SSF55874">
    <property type="entry name" value="ATPase domain of HSP90 chaperone/DNA topoisomerase II/histidine kinase"/>
    <property type="match status" value="1"/>
</dbReference>
<dbReference type="EMBL" id="JAQQKW010000015">
    <property type="protein sequence ID" value="MDC7696038.1"/>
    <property type="molecule type" value="Genomic_DNA"/>
</dbReference>
<dbReference type="InterPro" id="IPR001610">
    <property type="entry name" value="PAC"/>
</dbReference>
<keyword evidence="5" id="KW-0418">Kinase</keyword>
<feature type="transmembrane region" description="Helical" evidence="6">
    <location>
        <begin position="12"/>
        <end position="35"/>
    </location>
</feature>
<keyword evidence="11" id="KW-1185">Reference proteome</keyword>
<evidence type="ECO:0000256" key="6">
    <source>
        <dbReference type="SAM" id="Phobius"/>
    </source>
</evidence>
<gene>
    <name evidence="10" type="ORF">PQU94_17315</name>
</gene>
<dbReference type="InterPro" id="IPR036097">
    <property type="entry name" value="HisK_dim/P_sf"/>
</dbReference>
<dbReference type="PROSITE" id="PS50112">
    <property type="entry name" value="PAS"/>
    <property type="match status" value="1"/>
</dbReference>
<evidence type="ECO:0000259" key="7">
    <source>
        <dbReference type="PROSITE" id="PS50109"/>
    </source>
</evidence>
<dbReference type="PROSITE" id="PS50113">
    <property type="entry name" value="PAC"/>
    <property type="match status" value="1"/>
</dbReference>
<feature type="domain" description="Histidine kinase" evidence="7">
    <location>
        <begin position="364"/>
        <end position="600"/>
    </location>
</feature>
<keyword evidence="6" id="KW-0472">Membrane</keyword>
<evidence type="ECO:0000256" key="3">
    <source>
        <dbReference type="ARBA" id="ARBA00022553"/>
    </source>
</evidence>
<dbReference type="Gene3D" id="3.30.450.20">
    <property type="entry name" value="PAS domain"/>
    <property type="match status" value="1"/>
</dbReference>
<dbReference type="PANTHER" id="PTHR43304:SF1">
    <property type="entry name" value="PAC DOMAIN-CONTAINING PROTEIN"/>
    <property type="match status" value="1"/>
</dbReference>
<dbReference type="InterPro" id="IPR013655">
    <property type="entry name" value="PAS_fold_3"/>
</dbReference>
<keyword evidence="3" id="KW-0597">Phosphoprotein</keyword>
<keyword evidence="10" id="KW-0547">Nucleotide-binding</keyword>
<comment type="catalytic activity">
    <reaction evidence="1">
        <text>ATP + protein L-histidine = ADP + protein N-phospho-L-histidine.</text>
        <dbReference type="EC" id="2.7.13.3"/>
    </reaction>
</comment>
<dbReference type="InterPro" id="IPR003594">
    <property type="entry name" value="HATPase_dom"/>
</dbReference>
<comment type="caution">
    <text evidence="10">The sequence shown here is derived from an EMBL/GenBank/DDBJ whole genome shotgun (WGS) entry which is preliminary data.</text>
</comment>
<dbReference type="PRINTS" id="PR00344">
    <property type="entry name" value="BCTRLSENSOR"/>
</dbReference>
<accession>A0ABT5IIK9</accession>
<organism evidence="10 11">
    <name type="scientific">Asticcacaulis currens</name>
    <dbReference type="NCBI Taxonomy" id="2984210"/>
    <lineage>
        <taxon>Bacteria</taxon>
        <taxon>Pseudomonadati</taxon>
        <taxon>Pseudomonadota</taxon>
        <taxon>Alphaproteobacteria</taxon>
        <taxon>Caulobacterales</taxon>
        <taxon>Caulobacteraceae</taxon>
        <taxon>Asticcacaulis</taxon>
    </lineage>
</organism>
<proteinExistence type="predicted"/>
<dbReference type="CDD" id="cd00130">
    <property type="entry name" value="PAS"/>
    <property type="match status" value="1"/>
</dbReference>
<feature type="domain" description="PAC" evidence="9">
    <location>
        <begin position="301"/>
        <end position="353"/>
    </location>
</feature>
<evidence type="ECO:0000256" key="4">
    <source>
        <dbReference type="ARBA" id="ARBA00022679"/>
    </source>
</evidence>
<feature type="domain" description="PAS" evidence="8">
    <location>
        <begin position="225"/>
        <end position="297"/>
    </location>
</feature>
<dbReference type="InterPro" id="IPR003661">
    <property type="entry name" value="HisK_dim/P_dom"/>
</dbReference>
<dbReference type="SMART" id="SM00086">
    <property type="entry name" value="PAC"/>
    <property type="match status" value="1"/>
</dbReference>
<dbReference type="Pfam" id="PF05227">
    <property type="entry name" value="CHASE3"/>
    <property type="match status" value="1"/>
</dbReference>
<dbReference type="SUPFAM" id="SSF55785">
    <property type="entry name" value="PYP-like sensor domain (PAS domain)"/>
    <property type="match status" value="1"/>
</dbReference>
<dbReference type="Gene3D" id="3.30.565.10">
    <property type="entry name" value="Histidine kinase-like ATPase, C-terminal domain"/>
    <property type="match status" value="1"/>
</dbReference>
<dbReference type="SUPFAM" id="SSF47384">
    <property type="entry name" value="Homodimeric domain of signal transducing histidine kinase"/>
    <property type="match status" value="1"/>
</dbReference>
<dbReference type="InterPro" id="IPR000014">
    <property type="entry name" value="PAS"/>
</dbReference>
<feature type="transmembrane region" description="Helical" evidence="6">
    <location>
        <begin position="186"/>
        <end position="209"/>
    </location>
</feature>
<dbReference type="SMART" id="SM00387">
    <property type="entry name" value="HATPase_c"/>
    <property type="match status" value="1"/>
</dbReference>
<dbReference type="Pfam" id="PF02518">
    <property type="entry name" value="HATPase_c"/>
    <property type="match status" value="1"/>
</dbReference>
<dbReference type="EC" id="2.7.13.3" evidence="2"/>
<evidence type="ECO:0000256" key="5">
    <source>
        <dbReference type="ARBA" id="ARBA00022777"/>
    </source>
</evidence>
<dbReference type="Proteomes" id="UP001216595">
    <property type="component" value="Unassembled WGS sequence"/>
</dbReference>
<keyword evidence="6" id="KW-0812">Transmembrane</keyword>
<evidence type="ECO:0000313" key="11">
    <source>
        <dbReference type="Proteomes" id="UP001216595"/>
    </source>
</evidence>
<dbReference type="InterPro" id="IPR000700">
    <property type="entry name" value="PAS-assoc_C"/>
</dbReference>
<dbReference type="PANTHER" id="PTHR43304">
    <property type="entry name" value="PHYTOCHROME-LIKE PROTEIN CPH1"/>
    <property type="match status" value="1"/>
</dbReference>
<dbReference type="InterPro" id="IPR007891">
    <property type="entry name" value="CHASE3"/>
</dbReference>
<reference evidence="10 11" key="1">
    <citation type="submission" date="2023-01" db="EMBL/GenBank/DDBJ databases">
        <title>Novel species of the genus Asticcacaulis isolated from rivers.</title>
        <authorList>
            <person name="Lu H."/>
        </authorList>
    </citation>
    <scope>NUCLEOTIDE SEQUENCE [LARGE SCALE GENOMIC DNA]</scope>
    <source>
        <strain evidence="10 11">DXS10W</strain>
    </source>
</reference>
<dbReference type="InterPro" id="IPR035965">
    <property type="entry name" value="PAS-like_dom_sf"/>
</dbReference>
<dbReference type="SMART" id="SM00091">
    <property type="entry name" value="PAS"/>
    <property type="match status" value="1"/>
</dbReference>
<sequence length="621" mass="70617">MMWQKLLRQRHYYLVMFVLLSVATVAFSFIVYAHYDRIQDQNRRSLFEYEAIRQSRVVLVDLLDMQTGVHAYLISGEEKTLTAYRTARTMLDRDLSAYRTLVLRYDPEAARDIYLWLDNIRSLRKTFDDQVENRRLGRGAALTREAFLRQVQDMAHVRRALETTNIKRIVDVRLQAAEVARARSDFFYTLIIGSVLLIGVMLLGTVTILNLEADFRSRLAEQEGVMQRYREVTEGINDGLFEVNFVSGDFYCSAAYKAMLGYGPDEVENRWDVFRNMIHPDDREVADADLRRYMEGTDGAYRSTFRMRHKDGGYRWILSRGVGTGADFSGIKSMIGTHADITEQKQREEELRQLYADLETFTYITSHDLRAPLVNLKGFSKELEISMKDVSAAIAPYQAGFAAADQKTLDLALNEDVPEALGFIAKGVERMDSLTRAILDLSRIGKRVYTVEPVNTQTIFDKCVGALGYDITQKGIEIACAPLPVVMSDAIALEQIFGNLLDNAVKYLRTDVTGKIEMSVRETSHDYIFTLSDNGRGIADIDKPKVFEIFRRARNTTEVGGLGLGMAYVKATLRRLSGEIWFDSKIDEGTRFHVRLPKRPNLSDGFGPVSRTSTQPPLTET</sequence>
<dbReference type="Pfam" id="PF00512">
    <property type="entry name" value="HisKA"/>
    <property type="match status" value="1"/>
</dbReference>
<dbReference type="InterPro" id="IPR036890">
    <property type="entry name" value="HATPase_C_sf"/>
</dbReference>
<keyword evidence="4" id="KW-0808">Transferase</keyword>
<dbReference type="InterPro" id="IPR004358">
    <property type="entry name" value="Sig_transdc_His_kin-like_C"/>
</dbReference>
<dbReference type="Pfam" id="PF08447">
    <property type="entry name" value="PAS_3"/>
    <property type="match status" value="1"/>
</dbReference>
<evidence type="ECO:0000259" key="9">
    <source>
        <dbReference type="PROSITE" id="PS50113"/>
    </source>
</evidence>
<evidence type="ECO:0000313" key="10">
    <source>
        <dbReference type="EMBL" id="MDC7696038.1"/>
    </source>
</evidence>
<dbReference type="NCBIfam" id="TIGR00229">
    <property type="entry name" value="sensory_box"/>
    <property type="match status" value="1"/>
</dbReference>
<name>A0ABT5IIK9_9CAUL</name>
<evidence type="ECO:0000259" key="8">
    <source>
        <dbReference type="PROSITE" id="PS50112"/>
    </source>
</evidence>
<dbReference type="GO" id="GO:0005524">
    <property type="term" value="F:ATP binding"/>
    <property type="evidence" value="ECO:0007669"/>
    <property type="project" value="UniProtKB-KW"/>
</dbReference>
<dbReference type="CDD" id="cd00082">
    <property type="entry name" value="HisKA"/>
    <property type="match status" value="1"/>
</dbReference>